<feature type="transmembrane region" description="Helical" evidence="9">
    <location>
        <begin position="40"/>
        <end position="60"/>
    </location>
</feature>
<dbReference type="PANTHER" id="PTHR33910">
    <property type="entry name" value="PROTEIN TRANSLOCASE SUBUNIT SECE"/>
    <property type="match status" value="1"/>
</dbReference>
<dbReference type="GO" id="GO:0043952">
    <property type="term" value="P:protein transport by the Sec complex"/>
    <property type="evidence" value="ECO:0007669"/>
    <property type="project" value="UniProtKB-UniRule"/>
</dbReference>
<evidence type="ECO:0000256" key="8">
    <source>
        <dbReference type="ARBA" id="ARBA00023136"/>
    </source>
</evidence>
<dbReference type="InterPro" id="IPR001901">
    <property type="entry name" value="Translocase_SecE/Sec61-g"/>
</dbReference>
<dbReference type="HAMAP" id="MF_00422">
    <property type="entry name" value="SecE"/>
    <property type="match status" value="1"/>
</dbReference>
<keyword evidence="6 9" id="KW-1133">Transmembrane helix</keyword>
<evidence type="ECO:0000256" key="5">
    <source>
        <dbReference type="ARBA" id="ARBA00022927"/>
    </source>
</evidence>
<reference evidence="11 12" key="1">
    <citation type="submission" date="2020-04" db="EMBL/GenBank/DDBJ databases">
        <authorList>
            <person name="Hitch T.C.A."/>
            <person name="Wylensek D."/>
            <person name="Clavel T."/>
        </authorList>
    </citation>
    <scope>NUCLEOTIDE SEQUENCE [LARGE SCALE GENOMIC DNA]</scope>
    <source>
        <strain evidence="11 12">Oil-RF-744-FAT-WT-6-1</strain>
    </source>
</reference>
<comment type="function">
    <text evidence="9">Essential subunit of the Sec protein translocation channel SecYEG. Clamps together the 2 halves of SecY. May contact the channel plug during translocation.</text>
</comment>
<evidence type="ECO:0000256" key="4">
    <source>
        <dbReference type="ARBA" id="ARBA00022692"/>
    </source>
</evidence>
<comment type="subunit">
    <text evidence="9">Component of the Sec protein translocase complex. Heterotrimer consisting of SecY, SecE and SecG subunits. The heterotrimers can form oligomers, although 1 heterotrimer is thought to be able to translocate proteins. Interacts with the ribosome. Interacts with SecDF, and other proteins may be involved. Interacts with SecA.</text>
</comment>
<keyword evidence="7 9" id="KW-0811">Translocation</keyword>
<evidence type="ECO:0000313" key="12">
    <source>
        <dbReference type="Proteomes" id="UP000591071"/>
    </source>
</evidence>
<dbReference type="PANTHER" id="PTHR33910:SF1">
    <property type="entry name" value="PROTEIN TRANSLOCASE SUBUNIT SECE"/>
    <property type="match status" value="1"/>
</dbReference>
<evidence type="ECO:0000256" key="9">
    <source>
        <dbReference type="HAMAP-Rule" id="MF_00422"/>
    </source>
</evidence>
<evidence type="ECO:0000256" key="7">
    <source>
        <dbReference type="ARBA" id="ARBA00023010"/>
    </source>
</evidence>
<dbReference type="Gene3D" id="1.20.5.1030">
    <property type="entry name" value="Preprotein translocase secy subunit"/>
    <property type="match status" value="1"/>
</dbReference>
<dbReference type="PROSITE" id="PS01067">
    <property type="entry name" value="SECE_SEC61G"/>
    <property type="match status" value="1"/>
</dbReference>
<evidence type="ECO:0000256" key="3">
    <source>
        <dbReference type="ARBA" id="ARBA00022475"/>
    </source>
</evidence>
<name>A0A848BM41_9FIRM</name>
<dbReference type="AlphaFoldDB" id="A0A848BM41"/>
<dbReference type="Pfam" id="PF00584">
    <property type="entry name" value="SecE"/>
    <property type="match status" value="1"/>
</dbReference>
<keyword evidence="13" id="KW-1185">Reference proteome</keyword>
<reference evidence="10 13" key="2">
    <citation type="submission" date="2024-10" db="EMBL/GenBank/DDBJ databases">
        <authorList>
            <person name="Sang B.-I."/>
            <person name="Prabhaharan D."/>
        </authorList>
    </citation>
    <scope>NUCLEOTIDE SEQUENCE [LARGE SCALE GENOMIC DNA]</scope>
    <source>
        <strain evidence="10 13">MH</strain>
    </source>
</reference>
<dbReference type="InterPro" id="IPR038379">
    <property type="entry name" value="SecE_sf"/>
</dbReference>
<evidence type="ECO:0000313" key="10">
    <source>
        <dbReference type="EMBL" id="MFG6272260.1"/>
    </source>
</evidence>
<keyword evidence="5 9" id="KW-0653">Protein transport</keyword>
<dbReference type="GO" id="GO:0065002">
    <property type="term" value="P:intracellular protein transmembrane transport"/>
    <property type="evidence" value="ECO:0007669"/>
    <property type="project" value="UniProtKB-UniRule"/>
</dbReference>
<evidence type="ECO:0000256" key="1">
    <source>
        <dbReference type="ARBA" id="ARBA00004370"/>
    </source>
</evidence>
<evidence type="ECO:0000256" key="6">
    <source>
        <dbReference type="ARBA" id="ARBA00022989"/>
    </source>
</evidence>
<protein>
    <recommendedName>
        <fullName evidence="9">Protein translocase subunit SecE</fullName>
    </recommendedName>
</protein>
<comment type="subcellular location">
    <subcellularLocation>
        <location evidence="9">Cell membrane</location>
        <topology evidence="9">Single-pass membrane protein</topology>
    </subcellularLocation>
    <subcellularLocation>
        <location evidence="1">Membrane</location>
    </subcellularLocation>
</comment>
<keyword evidence="3 9" id="KW-1003">Cell membrane</keyword>
<comment type="caution">
    <text evidence="11">The sequence shown here is derived from an EMBL/GenBank/DDBJ whole genome shotgun (WGS) entry which is preliminary data.</text>
</comment>
<gene>
    <name evidence="9 11" type="primary">secE</name>
    <name evidence="10" type="ORF">ACGTZG_03560</name>
    <name evidence="11" type="ORF">HF872_01570</name>
</gene>
<keyword evidence="2 9" id="KW-0813">Transport</keyword>
<proteinExistence type="inferred from homology"/>
<dbReference type="GO" id="GO:0005886">
    <property type="term" value="C:plasma membrane"/>
    <property type="evidence" value="ECO:0007669"/>
    <property type="project" value="UniProtKB-SubCell"/>
</dbReference>
<comment type="similarity">
    <text evidence="9">Belongs to the SecE/SEC61-gamma family.</text>
</comment>
<keyword evidence="4 9" id="KW-0812">Transmembrane</keyword>
<dbReference type="InterPro" id="IPR005807">
    <property type="entry name" value="SecE_bac"/>
</dbReference>
<dbReference type="EMBL" id="JABAFG010000002">
    <property type="protein sequence ID" value="NME27321.1"/>
    <property type="molecule type" value="Genomic_DNA"/>
</dbReference>
<dbReference type="GO" id="GO:0009306">
    <property type="term" value="P:protein secretion"/>
    <property type="evidence" value="ECO:0007669"/>
    <property type="project" value="UniProtKB-UniRule"/>
</dbReference>
<dbReference type="NCBIfam" id="TIGR00964">
    <property type="entry name" value="secE_bact"/>
    <property type="match status" value="1"/>
</dbReference>
<evidence type="ECO:0000256" key="2">
    <source>
        <dbReference type="ARBA" id="ARBA00022448"/>
    </source>
</evidence>
<sequence>MAATASKKAQKNKKKDANGKFLHGVKVELKKVIWPTKKELINYTVMVIVATIVVMAIIAVSDGVFAQLFRLLRIVVG</sequence>
<organism evidence="11 12">
    <name type="scientific">Megasphaera hexanoica</name>
    <dbReference type="NCBI Taxonomy" id="1675036"/>
    <lineage>
        <taxon>Bacteria</taxon>
        <taxon>Bacillati</taxon>
        <taxon>Bacillota</taxon>
        <taxon>Negativicutes</taxon>
        <taxon>Veillonellales</taxon>
        <taxon>Veillonellaceae</taxon>
        <taxon>Megasphaera</taxon>
    </lineage>
</organism>
<dbReference type="GO" id="GO:0008320">
    <property type="term" value="F:protein transmembrane transporter activity"/>
    <property type="evidence" value="ECO:0007669"/>
    <property type="project" value="UniProtKB-UniRule"/>
</dbReference>
<dbReference type="KEGG" id="mhw:ACT01_13285"/>
<keyword evidence="8 9" id="KW-0472">Membrane</keyword>
<dbReference type="GO" id="GO:0006605">
    <property type="term" value="P:protein targeting"/>
    <property type="evidence" value="ECO:0007669"/>
    <property type="project" value="UniProtKB-UniRule"/>
</dbReference>
<dbReference type="Proteomes" id="UP000591071">
    <property type="component" value="Unassembled WGS sequence"/>
</dbReference>
<evidence type="ECO:0000313" key="13">
    <source>
        <dbReference type="Proteomes" id="UP001605989"/>
    </source>
</evidence>
<dbReference type="RefSeq" id="WP_059076481.1">
    <property type="nucleotide sequence ID" value="NZ_CP011940.1"/>
</dbReference>
<accession>A0A848BM41</accession>
<dbReference type="Proteomes" id="UP001605989">
    <property type="component" value="Unassembled WGS sequence"/>
</dbReference>
<evidence type="ECO:0000313" key="11">
    <source>
        <dbReference type="EMBL" id="NME27321.1"/>
    </source>
</evidence>
<dbReference type="EMBL" id="JBIEKR010000002">
    <property type="protein sequence ID" value="MFG6272260.1"/>
    <property type="molecule type" value="Genomic_DNA"/>
</dbReference>